<evidence type="ECO:0000256" key="8">
    <source>
        <dbReference type="ARBA" id="ARBA00023239"/>
    </source>
</evidence>
<name>A0A061H1T5_9BASI</name>
<dbReference type="GO" id="GO:0030570">
    <property type="term" value="F:pectate lyase activity"/>
    <property type="evidence" value="ECO:0007669"/>
    <property type="project" value="UniProtKB-UniRule"/>
</dbReference>
<sequence>MQMFASLVPLVLLSVSLFGGAEAAWPAAKGTVKVTKTQPVPRGSPFDGKLQRFVSSGLGDGGQGENQKPLFELAPGASLSNVIIGAPAADGIHCLGSCTLTNVWFEDVGEDAVTFKGSGDMVVNTGGARSASDKVFQFNGGGTATIRNFEVSDFGKMGRSCGNCKTQYKRNWVLENITAINGKKGLIGINTNLGDTATFRNIKISGKRIDVCDMYKAVPKGSEPADPVAGINNAYCKFTSKDVTYV</sequence>
<keyword evidence="6 10" id="KW-0732">Signal</keyword>
<dbReference type="GO" id="GO:0005576">
    <property type="term" value="C:extracellular region"/>
    <property type="evidence" value="ECO:0007669"/>
    <property type="project" value="UniProtKB-SubCell"/>
</dbReference>
<comment type="catalytic activity">
    <reaction evidence="1 10">
        <text>Eliminative cleavage of (1-&gt;4)-alpha-D-galacturonan to give oligosaccharides with 4-deoxy-alpha-D-galact-4-enuronosyl groups at their non-reducing ends.</text>
        <dbReference type="EC" id="4.2.2.2"/>
    </reaction>
</comment>
<dbReference type="InterPro" id="IPR004898">
    <property type="entry name" value="Pectate_lyase_PlyH/PlyE-like"/>
</dbReference>
<dbReference type="eggNOG" id="ENOG502RYK9">
    <property type="taxonomic scope" value="Eukaryota"/>
</dbReference>
<evidence type="ECO:0000256" key="3">
    <source>
        <dbReference type="ARBA" id="ARBA00004613"/>
    </source>
</evidence>
<dbReference type="KEGG" id="pfp:PFL1_05933"/>
<reference evidence="11 12" key="1">
    <citation type="journal article" date="2013" name="Plant Cell">
        <title>The transition from a phytopathogenic smut ancestor to an anamorphic biocontrol agent deciphered by comparative whole-genome analysis.</title>
        <authorList>
            <person name="Lefebvre F."/>
            <person name="Joly D.L."/>
            <person name="Labbe C."/>
            <person name="Teichmann B."/>
            <person name="Linning R."/>
            <person name="Belzile F."/>
            <person name="Bakkeren G."/>
            <person name="Belanger R.R."/>
        </authorList>
    </citation>
    <scope>NUCLEOTIDE SEQUENCE [LARGE SCALE GENOMIC DNA]</scope>
    <source>
        <strain evidence="11 12">PF-1</strain>
    </source>
</reference>
<feature type="chain" id="PRO_5025091932" description="Pectate lyase" evidence="10">
    <location>
        <begin position="24"/>
        <end position="246"/>
    </location>
</feature>
<evidence type="ECO:0000256" key="9">
    <source>
        <dbReference type="ARBA" id="ARBA00025679"/>
    </source>
</evidence>
<evidence type="ECO:0000256" key="7">
    <source>
        <dbReference type="ARBA" id="ARBA00022837"/>
    </source>
</evidence>
<dbReference type="GeneID" id="19320015"/>
<organism evidence="11 12">
    <name type="scientific">Pseudozyma flocculosa PF-1</name>
    <dbReference type="NCBI Taxonomy" id="1277687"/>
    <lineage>
        <taxon>Eukaryota</taxon>
        <taxon>Fungi</taxon>
        <taxon>Dikarya</taxon>
        <taxon>Basidiomycota</taxon>
        <taxon>Ustilaginomycotina</taxon>
        <taxon>Ustilaginomycetes</taxon>
        <taxon>Ustilaginales</taxon>
        <taxon>Ustilaginaceae</taxon>
        <taxon>Pseudozyma</taxon>
    </lineage>
</organism>
<proteinExistence type="inferred from homology"/>
<keyword evidence="7 10" id="KW-0106">Calcium</keyword>
<keyword evidence="8 10" id="KW-0456">Lyase</keyword>
<evidence type="ECO:0000313" key="12">
    <source>
        <dbReference type="Proteomes" id="UP000053664"/>
    </source>
</evidence>
<evidence type="ECO:0000256" key="10">
    <source>
        <dbReference type="RuleBase" id="RU367009"/>
    </source>
</evidence>
<dbReference type="OrthoDB" id="441042at2759"/>
<dbReference type="SUPFAM" id="SSF51126">
    <property type="entry name" value="Pectin lyase-like"/>
    <property type="match status" value="1"/>
</dbReference>
<accession>A0A061H1T5</accession>
<comment type="cofactor">
    <cofactor evidence="2 10">
        <name>Ca(2+)</name>
        <dbReference type="ChEBI" id="CHEBI:29108"/>
    </cofactor>
</comment>
<evidence type="ECO:0000256" key="2">
    <source>
        <dbReference type="ARBA" id="ARBA00001913"/>
    </source>
</evidence>
<dbReference type="PANTHER" id="PTHR33407">
    <property type="entry name" value="PECTATE LYASE F-RELATED"/>
    <property type="match status" value="1"/>
</dbReference>
<evidence type="ECO:0000256" key="5">
    <source>
        <dbReference type="ARBA" id="ARBA00022525"/>
    </source>
</evidence>
<dbReference type="GO" id="GO:0045490">
    <property type="term" value="P:pectin catabolic process"/>
    <property type="evidence" value="ECO:0007669"/>
    <property type="project" value="TreeGrafter"/>
</dbReference>
<keyword evidence="5 10" id="KW-0964">Secreted</keyword>
<dbReference type="Pfam" id="PF03211">
    <property type="entry name" value="Pectate_lyase"/>
    <property type="match status" value="1"/>
</dbReference>
<dbReference type="PANTHER" id="PTHR33407:SF9">
    <property type="entry name" value="PECTATE LYASE F-RELATED"/>
    <property type="match status" value="1"/>
</dbReference>
<dbReference type="AlphaFoldDB" id="A0A061H1T5"/>
<protein>
    <recommendedName>
        <fullName evidence="10">Pectate lyase</fullName>
        <ecNumber evidence="10">4.2.2.2</ecNumber>
    </recommendedName>
</protein>
<evidence type="ECO:0000256" key="6">
    <source>
        <dbReference type="ARBA" id="ARBA00022729"/>
    </source>
</evidence>
<evidence type="ECO:0000256" key="4">
    <source>
        <dbReference type="ARBA" id="ARBA00006463"/>
    </source>
</evidence>
<comment type="similarity">
    <text evidence="4 10">Belongs to the polysaccharide lyase 3 family.</text>
</comment>
<dbReference type="InterPro" id="IPR012334">
    <property type="entry name" value="Pectin_lyas_fold"/>
</dbReference>
<dbReference type="Proteomes" id="UP000053664">
    <property type="component" value="Unassembled WGS sequence"/>
</dbReference>
<dbReference type="HOGENOM" id="CLU_044863_3_1_1"/>
<evidence type="ECO:0000313" key="11">
    <source>
        <dbReference type="EMBL" id="EPQ26612.1"/>
    </source>
</evidence>
<dbReference type="InterPro" id="IPR011050">
    <property type="entry name" value="Pectin_lyase_fold/virulence"/>
</dbReference>
<evidence type="ECO:0000256" key="1">
    <source>
        <dbReference type="ARBA" id="ARBA00000695"/>
    </source>
</evidence>
<comment type="function">
    <text evidence="9 10">Pectinolytic enzyme consist of four classes of enzymes: pectin lyase, polygalacturonase, pectin methylesterase and rhamnogalacturonase. Among pectinolytic enzymes, pectin lyase is the most important in depolymerization of pectin, since it cleaves internal glycosidic bonds of highly methylated pectins. Favors pectate, the anion, over pectin, the methyl ester.</text>
</comment>
<dbReference type="EMBL" id="KE361644">
    <property type="protein sequence ID" value="EPQ26612.1"/>
    <property type="molecule type" value="Genomic_DNA"/>
</dbReference>
<dbReference type="RefSeq" id="XP_007881659.1">
    <property type="nucleotide sequence ID" value="XM_007883468.1"/>
</dbReference>
<feature type="signal peptide" evidence="10">
    <location>
        <begin position="1"/>
        <end position="23"/>
    </location>
</feature>
<comment type="subcellular location">
    <subcellularLocation>
        <location evidence="3 10">Secreted</location>
    </subcellularLocation>
</comment>
<dbReference type="EC" id="4.2.2.2" evidence="10"/>
<dbReference type="Gene3D" id="2.160.20.10">
    <property type="entry name" value="Single-stranded right-handed beta-helix, Pectin lyase-like"/>
    <property type="match status" value="1"/>
</dbReference>
<gene>
    <name evidence="11" type="ORF">PFL1_05933</name>
</gene>